<evidence type="ECO:0000256" key="1">
    <source>
        <dbReference type="ARBA" id="ARBA00001602"/>
    </source>
</evidence>
<feature type="binding site" evidence="8">
    <location>
        <begin position="74"/>
        <end position="75"/>
    </location>
    <ligand>
        <name>substrate</name>
    </ligand>
</feature>
<dbReference type="PROSITE" id="PS00924">
    <property type="entry name" value="ASP_GLU_RACEMASE_2"/>
    <property type="match status" value="1"/>
</dbReference>
<comment type="catalytic activity">
    <reaction evidence="1 8">
        <text>L-glutamate = D-glutamate</text>
        <dbReference type="Rhea" id="RHEA:12813"/>
        <dbReference type="ChEBI" id="CHEBI:29985"/>
        <dbReference type="ChEBI" id="CHEBI:29986"/>
        <dbReference type="EC" id="5.1.1.3"/>
    </reaction>
</comment>
<dbReference type="Proteomes" id="UP000051733">
    <property type="component" value="Unassembled WGS sequence"/>
</dbReference>
<keyword evidence="4 8" id="KW-0573">Peptidoglycan synthesis</keyword>
<dbReference type="GO" id="GO:0008360">
    <property type="term" value="P:regulation of cell shape"/>
    <property type="evidence" value="ECO:0007669"/>
    <property type="project" value="UniProtKB-KW"/>
</dbReference>
<feature type="active site" description="Proton donor/acceptor" evidence="8">
    <location>
        <position position="73"/>
    </location>
</feature>
<dbReference type="Gene3D" id="3.40.50.1860">
    <property type="match status" value="2"/>
</dbReference>
<comment type="caution">
    <text evidence="9">The sequence shown here is derived from an EMBL/GenBank/DDBJ whole genome shotgun (WGS) entry which is preliminary data.</text>
</comment>
<dbReference type="Pfam" id="PF01177">
    <property type="entry name" value="Asp_Glu_race"/>
    <property type="match status" value="1"/>
</dbReference>
<organism evidence="9 10">
    <name type="scientific">Paucilactobacillus vaccinostercus DSM 20634</name>
    <dbReference type="NCBI Taxonomy" id="1423813"/>
    <lineage>
        <taxon>Bacteria</taxon>
        <taxon>Bacillati</taxon>
        <taxon>Bacillota</taxon>
        <taxon>Bacilli</taxon>
        <taxon>Lactobacillales</taxon>
        <taxon>Lactobacillaceae</taxon>
        <taxon>Paucilactobacillus</taxon>
    </lineage>
</organism>
<feature type="binding site" evidence="8">
    <location>
        <begin position="185"/>
        <end position="186"/>
    </location>
    <ligand>
        <name>substrate</name>
    </ligand>
</feature>
<protein>
    <recommendedName>
        <fullName evidence="7 8">Glutamate racemase</fullName>
        <ecNumber evidence="2 8">5.1.1.3</ecNumber>
    </recommendedName>
</protein>
<evidence type="ECO:0000256" key="5">
    <source>
        <dbReference type="ARBA" id="ARBA00023235"/>
    </source>
</evidence>
<dbReference type="GO" id="GO:0042802">
    <property type="term" value="F:identical protein binding"/>
    <property type="evidence" value="ECO:0007669"/>
    <property type="project" value="UniProtKB-ARBA"/>
</dbReference>
<keyword evidence="10" id="KW-1185">Reference proteome</keyword>
<proteinExistence type="inferred from homology"/>
<dbReference type="InterPro" id="IPR004391">
    <property type="entry name" value="Glu_race"/>
</dbReference>
<dbReference type="EMBL" id="AYYY01000027">
    <property type="protein sequence ID" value="KRM61348.1"/>
    <property type="molecule type" value="Genomic_DNA"/>
</dbReference>
<keyword evidence="3 8" id="KW-0133">Cell shape</keyword>
<dbReference type="PANTHER" id="PTHR21198:SF2">
    <property type="entry name" value="GLUTAMATE RACEMASE"/>
    <property type="match status" value="1"/>
</dbReference>
<dbReference type="InterPro" id="IPR015942">
    <property type="entry name" value="Asp/Glu/hydantoin_racemase"/>
</dbReference>
<dbReference type="SUPFAM" id="SSF53681">
    <property type="entry name" value="Aspartate/glutamate racemase"/>
    <property type="match status" value="2"/>
</dbReference>
<evidence type="ECO:0000256" key="8">
    <source>
        <dbReference type="HAMAP-Rule" id="MF_00258"/>
    </source>
</evidence>
<accession>A0A0R2A787</accession>
<dbReference type="InterPro" id="IPR018187">
    <property type="entry name" value="Asp/Glu_racemase_AS_1"/>
</dbReference>
<dbReference type="EC" id="5.1.1.3" evidence="2 8"/>
<feature type="binding site" evidence="8">
    <location>
        <begin position="42"/>
        <end position="43"/>
    </location>
    <ligand>
        <name>substrate</name>
    </ligand>
</feature>
<reference evidence="9 10" key="1">
    <citation type="journal article" date="2015" name="Genome Announc.">
        <title>Expanding the biotechnology potential of lactobacilli through comparative genomics of 213 strains and associated genera.</title>
        <authorList>
            <person name="Sun Z."/>
            <person name="Harris H.M."/>
            <person name="McCann A."/>
            <person name="Guo C."/>
            <person name="Argimon S."/>
            <person name="Zhang W."/>
            <person name="Yang X."/>
            <person name="Jeffery I.B."/>
            <person name="Cooney J.C."/>
            <person name="Kagawa T.F."/>
            <person name="Liu W."/>
            <person name="Song Y."/>
            <person name="Salvetti E."/>
            <person name="Wrobel A."/>
            <person name="Rasinkangas P."/>
            <person name="Parkhill J."/>
            <person name="Rea M.C."/>
            <person name="O'Sullivan O."/>
            <person name="Ritari J."/>
            <person name="Douillard F.P."/>
            <person name="Paul Ross R."/>
            <person name="Yang R."/>
            <person name="Briner A.E."/>
            <person name="Felis G.E."/>
            <person name="de Vos W.M."/>
            <person name="Barrangou R."/>
            <person name="Klaenhammer T.R."/>
            <person name="Caufield P.W."/>
            <person name="Cui Y."/>
            <person name="Zhang H."/>
            <person name="O'Toole P.W."/>
        </authorList>
    </citation>
    <scope>NUCLEOTIDE SEQUENCE [LARGE SCALE GENOMIC DNA]</scope>
    <source>
        <strain evidence="9 10">DSM 20634</strain>
    </source>
</reference>
<keyword evidence="5 8" id="KW-0413">Isomerase</keyword>
<evidence type="ECO:0000313" key="10">
    <source>
        <dbReference type="Proteomes" id="UP000051733"/>
    </source>
</evidence>
<dbReference type="RefSeq" id="WP_057779114.1">
    <property type="nucleotide sequence ID" value="NZ_AYYY01000027.1"/>
</dbReference>
<evidence type="ECO:0000256" key="4">
    <source>
        <dbReference type="ARBA" id="ARBA00022984"/>
    </source>
</evidence>
<evidence type="ECO:0000256" key="2">
    <source>
        <dbReference type="ARBA" id="ARBA00013090"/>
    </source>
</evidence>
<dbReference type="HAMAP" id="MF_00258">
    <property type="entry name" value="Glu_racemase"/>
    <property type="match status" value="1"/>
</dbReference>
<keyword evidence="6 8" id="KW-0961">Cell wall biogenesis/degradation</keyword>
<dbReference type="AlphaFoldDB" id="A0A0R2A787"/>
<dbReference type="InterPro" id="IPR033134">
    <property type="entry name" value="Asp/Glu_racemase_AS_2"/>
</dbReference>
<dbReference type="NCBIfam" id="TIGR00067">
    <property type="entry name" value="glut_race"/>
    <property type="match status" value="1"/>
</dbReference>
<comment type="function">
    <text evidence="8">Provides the (R)-glutamate required for cell wall biosynthesis.</text>
</comment>
<dbReference type="InterPro" id="IPR001920">
    <property type="entry name" value="Asp/Glu_race"/>
</dbReference>
<name>A0A0R2A787_9LACO</name>
<dbReference type="GO" id="GO:0009252">
    <property type="term" value="P:peptidoglycan biosynthetic process"/>
    <property type="evidence" value="ECO:0007669"/>
    <property type="project" value="UniProtKB-UniRule"/>
</dbReference>
<gene>
    <name evidence="8" type="primary">murI</name>
    <name evidence="9" type="ORF">FC26_GL001784</name>
</gene>
<evidence type="ECO:0000256" key="7">
    <source>
        <dbReference type="ARBA" id="ARBA00070053"/>
    </source>
</evidence>
<feature type="active site" description="Proton donor/acceptor" evidence="8">
    <location>
        <position position="184"/>
    </location>
</feature>
<evidence type="ECO:0000256" key="6">
    <source>
        <dbReference type="ARBA" id="ARBA00023316"/>
    </source>
</evidence>
<dbReference type="PROSITE" id="PS00923">
    <property type="entry name" value="ASP_GLU_RACEMASE_1"/>
    <property type="match status" value="1"/>
</dbReference>
<dbReference type="UniPathway" id="UPA00219"/>
<comment type="pathway">
    <text evidence="8">Cell wall biogenesis; peptidoglycan biosynthesis.</text>
</comment>
<dbReference type="OrthoDB" id="9801055at2"/>
<dbReference type="GO" id="GO:0008881">
    <property type="term" value="F:glutamate racemase activity"/>
    <property type="evidence" value="ECO:0007669"/>
    <property type="project" value="UniProtKB-UniRule"/>
</dbReference>
<sequence>MDKRPIGIMDSGIGGLTVAKVLQRELPHESIVFVGDQARLPYGIRPVEEIQQFCLQIARFLLEYDIKLMIIACNTATAAALEYLKAQLPIPVVGVISPGSHAALALPNHQRIGVIATEKTIESQAYSKQIQALDPNSQVIGLACQEFVTLVEKNMMKTDHARQVVAEKMQFFNEHPVDAIIYGCTHFPLLQAEIQQALRTPIPLVDAGAATAQFVKDQLIALDGLSDAPKARTWYFTTGDPIEFRNVAGQWLENKMIDVSNIKLGD</sequence>
<evidence type="ECO:0000313" key="9">
    <source>
        <dbReference type="EMBL" id="KRM61348.1"/>
    </source>
</evidence>
<dbReference type="PANTHER" id="PTHR21198">
    <property type="entry name" value="GLUTAMATE RACEMASE"/>
    <property type="match status" value="1"/>
</dbReference>
<feature type="binding site" evidence="8">
    <location>
        <begin position="10"/>
        <end position="11"/>
    </location>
    <ligand>
        <name>substrate</name>
    </ligand>
</feature>
<evidence type="ECO:0000256" key="3">
    <source>
        <dbReference type="ARBA" id="ARBA00022960"/>
    </source>
</evidence>
<dbReference type="FunFam" id="3.40.50.1860:FF:000002">
    <property type="entry name" value="Glutamate racemase"/>
    <property type="match status" value="1"/>
</dbReference>
<comment type="similarity">
    <text evidence="8">Belongs to the aspartate/glutamate racemases family.</text>
</comment>
<dbReference type="STRING" id="1423813.FC26_GL001784"/>
<dbReference type="PATRIC" id="fig|1423813.3.peg.1812"/>
<dbReference type="GO" id="GO:0071555">
    <property type="term" value="P:cell wall organization"/>
    <property type="evidence" value="ECO:0007669"/>
    <property type="project" value="UniProtKB-KW"/>
</dbReference>